<dbReference type="InterPro" id="IPR012337">
    <property type="entry name" value="RNaseH-like_sf"/>
</dbReference>
<dbReference type="Gene3D" id="3.30.420.10">
    <property type="entry name" value="Ribonuclease H-like superfamily/Ribonuclease H"/>
    <property type="match status" value="1"/>
</dbReference>
<dbReference type="SUPFAM" id="SSF53098">
    <property type="entry name" value="Ribonuclease H-like"/>
    <property type="match status" value="1"/>
</dbReference>
<dbReference type="Pfam" id="PF00641">
    <property type="entry name" value="Zn_ribbon_RanBP"/>
    <property type="match status" value="2"/>
</dbReference>
<dbReference type="FunFam" id="4.10.1060.10:FF:000024">
    <property type="entry name" value="RNA-binding protein"/>
    <property type="match status" value="1"/>
</dbReference>
<name>A0A1H6Q2D4_YARLL</name>
<evidence type="ECO:0000256" key="1">
    <source>
        <dbReference type="ARBA" id="ARBA00022723"/>
    </source>
</evidence>
<protein>
    <submittedName>
        <fullName evidence="9">Uncharacterized protein</fullName>
    </submittedName>
</protein>
<reference evidence="9 11" key="1">
    <citation type="journal article" date="2016" name="PLoS ONE">
        <title>Sequence Assembly of Yarrowia lipolytica Strain W29/CLIB89 Shows Transposable Element Diversity.</title>
        <authorList>
            <person name="Magnan C."/>
            <person name="Yu J."/>
            <person name="Chang I."/>
            <person name="Jahn E."/>
            <person name="Kanomata Y."/>
            <person name="Wu J."/>
            <person name="Zeller M."/>
            <person name="Oakes M."/>
            <person name="Baldi P."/>
            <person name="Sandmeyer S."/>
        </authorList>
    </citation>
    <scope>NUCLEOTIDE SEQUENCE [LARGE SCALE GENOMIC DNA]</scope>
    <source>
        <strain evidence="9">CLIB89</strain>
        <strain evidence="11">CLIB89(W29)</strain>
    </source>
</reference>
<reference evidence="10 12" key="2">
    <citation type="submission" date="2018-07" db="EMBL/GenBank/DDBJ databases">
        <title>Draft Genome Assemblies for Five Robust Yarrowia lipolytica Strains Exhibiting High Lipid Production and Pentose Sugar Utilization and Sugar Alcohol Secretion from Undetoxified Lignocellulosic Biomass Hydrolysates.</title>
        <authorList>
            <consortium name="DOE Joint Genome Institute"/>
            <person name="Walker C."/>
            <person name="Ryu S."/>
            <person name="Na H."/>
            <person name="Zane M."/>
            <person name="LaButti K."/>
            <person name="Lipzen A."/>
            <person name="Haridas S."/>
            <person name="Barry K."/>
            <person name="Grigoriev I.V."/>
            <person name="Quarterman J."/>
            <person name="Slininger P."/>
            <person name="Dien B."/>
            <person name="Trinh C.T."/>
        </authorList>
    </citation>
    <scope>NUCLEOTIDE SEQUENCE [LARGE SCALE GENOMIC DNA]</scope>
    <source>
        <strain evidence="10 12">YB392</strain>
    </source>
</reference>
<evidence type="ECO:0000313" key="9">
    <source>
        <dbReference type="EMBL" id="AOW07536.1"/>
    </source>
</evidence>
<evidence type="ECO:0000313" key="11">
    <source>
        <dbReference type="Proteomes" id="UP000182444"/>
    </source>
</evidence>
<dbReference type="InterPro" id="IPR036397">
    <property type="entry name" value="RNaseH_sf"/>
</dbReference>
<dbReference type="SUPFAM" id="SSF90209">
    <property type="entry name" value="Ran binding protein zinc finger-like"/>
    <property type="match status" value="2"/>
</dbReference>
<dbReference type="GO" id="GO:0140453">
    <property type="term" value="C:protein aggregate center"/>
    <property type="evidence" value="ECO:0007669"/>
    <property type="project" value="EnsemblFungi"/>
</dbReference>
<evidence type="ECO:0000313" key="10">
    <source>
        <dbReference type="EMBL" id="RDW28304.1"/>
    </source>
</evidence>
<evidence type="ECO:0000259" key="8">
    <source>
        <dbReference type="PROSITE" id="PS50199"/>
    </source>
</evidence>
<dbReference type="OMA" id="DWKCGEN"/>
<dbReference type="Gene3D" id="3.30.70.330">
    <property type="match status" value="1"/>
</dbReference>
<accession>A0A1H6Q2D4</accession>
<dbReference type="GO" id="GO:0031445">
    <property type="term" value="P:regulation of heterochromatin formation"/>
    <property type="evidence" value="ECO:0007669"/>
    <property type="project" value="EnsemblFungi"/>
</dbReference>
<dbReference type="GO" id="GO:0005634">
    <property type="term" value="C:nucleus"/>
    <property type="evidence" value="ECO:0007669"/>
    <property type="project" value="EnsemblFungi"/>
</dbReference>
<dbReference type="EMBL" id="CP017558">
    <property type="protein sequence ID" value="AOW07536.1"/>
    <property type="molecule type" value="Genomic_DNA"/>
</dbReference>
<feature type="compositionally biased region" description="Gly residues" evidence="6">
    <location>
        <begin position="370"/>
        <end position="386"/>
    </location>
</feature>
<keyword evidence="4" id="KW-0694">RNA-binding</keyword>
<organism evidence="9 11">
    <name type="scientific">Yarrowia lipolytica</name>
    <name type="common">Candida lipolytica</name>
    <dbReference type="NCBI Taxonomy" id="4952"/>
    <lineage>
        <taxon>Eukaryota</taxon>
        <taxon>Fungi</taxon>
        <taxon>Dikarya</taxon>
        <taxon>Ascomycota</taxon>
        <taxon>Saccharomycotina</taxon>
        <taxon>Dipodascomycetes</taxon>
        <taxon>Dipodascales</taxon>
        <taxon>Dipodascales incertae sedis</taxon>
        <taxon>Yarrowia</taxon>
    </lineage>
</organism>
<dbReference type="PANTHER" id="PTHR23111:SF40">
    <property type="entry name" value="RNA-BINDING PROTEIN INVOLVED IN HETEROCHROMATIN ASSEMBLY-RELATED"/>
    <property type="match status" value="1"/>
</dbReference>
<evidence type="ECO:0000256" key="2">
    <source>
        <dbReference type="ARBA" id="ARBA00022771"/>
    </source>
</evidence>
<dbReference type="SMART" id="SM00360">
    <property type="entry name" value="RRM"/>
    <property type="match status" value="1"/>
</dbReference>
<dbReference type="GO" id="GO:0003729">
    <property type="term" value="F:mRNA binding"/>
    <property type="evidence" value="ECO:0007669"/>
    <property type="project" value="TreeGrafter"/>
</dbReference>
<dbReference type="Proteomes" id="UP000182444">
    <property type="component" value="Chromosome 1F"/>
</dbReference>
<dbReference type="Gene3D" id="4.10.1060.10">
    <property type="entry name" value="Zinc finger, RanBP2-type"/>
    <property type="match status" value="2"/>
</dbReference>
<evidence type="ECO:0000256" key="6">
    <source>
        <dbReference type="SAM" id="MobiDB-lite"/>
    </source>
</evidence>
<evidence type="ECO:0000256" key="5">
    <source>
        <dbReference type="PROSITE-ProRule" id="PRU00322"/>
    </source>
</evidence>
<dbReference type="InterPro" id="IPR000504">
    <property type="entry name" value="RRM_dom"/>
</dbReference>
<evidence type="ECO:0000256" key="3">
    <source>
        <dbReference type="ARBA" id="ARBA00022833"/>
    </source>
</evidence>
<dbReference type="PROSITE" id="PS50199">
    <property type="entry name" value="ZF_RANBP2_2"/>
    <property type="match status" value="2"/>
</dbReference>
<feature type="domain" description="RanBP2-type" evidence="8">
    <location>
        <begin position="312"/>
        <end position="336"/>
    </location>
</feature>
<dbReference type="InterPro" id="IPR034351">
    <property type="entry name" value="Nrp1_RRM"/>
</dbReference>
<feature type="domain" description="RRM" evidence="7">
    <location>
        <begin position="213"/>
        <end position="291"/>
    </location>
</feature>
<sequence length="482" mass="52351">MKYLVVHVLTTCDEQGVYVTRDSTEIIEVAWTTVSPDSISPIQSTLVRPVNTPITPLCTQLTSITWETASSGVLLQQAIAQFAASGAADEGTVYVCLDSWDLRVQLERESRDKGVKLPPVMAHPRVFDLAKEWEKWATQKGMVPATPTPLIQICNSLDVLPPTSPRAKDMVTTVASCLHKLMHVAPAREFPTVLTRPLDVEADLRAFLTGGCKVLHLENLPLDTTQSELESWFIQHGGRPIGFWTMRTPEQHKPTGFGFAMFASHEEAVEALALNGRALNDKVVEVSPSSEQVIERAQDLLTPFPPSKNRPRPGDWTCQVCGFSNFQRRTACFRCNEAIGVGGHNGNMGGAQNGYQNANPGNNGGYQNSNGGGYQNGNHGNGGGYQNGYHGNHSNHGNHGGNRSVPFRAGDWKCGKNGCSYHNFAKNVACLKCGASRGEAAVVADANYVRFYGTPGMGQGMGLGMGQNYNQYQGYGYKDVNT</sequence>
<dbReference type="Pfam" id="PF00076">
    <property type="entry name" value="RRM_1"/>
    <property type="match status" value="1"/>
</dbReference>
<gene>
    <name evidence="10" type="ORF">B0I71DRAFT_127627</name>
    <name evidence="9" type="ORF">YALI1_F28897g</name>
</gene>
<keyword evidence="3" id="KW-0862">Zinc</keyword>
<dbReference type="InterPro" id="IPR035979">
    <property type="entry name" value="RBD_domain_sf"/>
</dbReference>
<dbReference type="InterPro" id="IPR012677">
    <property type="entry name" value="Nucleotide-bd_a/b_plait_sf"/>
</dbReference>
<dbReference type="SUPFAM" id="SSF54928">
    <property type="entry name" value="RNA-binding domain, RBD"/>
    <property type="match status" value="1"/>
</dbReference>
<keyword evidence="1" id="KW-0479">Metal-binding</keyword>
<dbReference type="CDD" id="cd12452">
    <property type="entry name" value="RRM_ARP_like"/>
    <property type="match status" value="1"/>
</dbReference>
<evidence type="ECO:0000256" key="4">
    <source>
        <dbReference type="PROSITE-ProRule" id="PRU00176"/>
    </source>
</evidence>
<dbReference type="VEuPathDB" id="FungiDB:YALI0_F21835g"/>
<dbReference type="PROSITE" id="PS50102">
    <property type="entry name" value="RRM"/>
    <property type="match status" value="1"/>
</dbReference>
<dbReference type="PROSITE" id="PS01358">
    <property type="entry name" value="ZF_RANBP2_1"/>
    <property type="match status" value="2"/>
</dbReference>
<feature type="compositionally biased region" description="Low complexity" evidence="6">
    <location>
        <begin position="387"/>
        <end position="397"/>
    </location>
</feature>
<dbReference type="eggNOG" id="KOG4198">
    <property type="taxonomic scope" value="Eukaryota"/>
</dbReference>
<dbReference type="VEuPathDB" id="FungiDB:YALI1_F28897g"/>
<dbReference type="InterPro" id="IPR001876">
    <property type="entry name" value="Znf_RanBP2"/>
</dbReference>
<dbReference type="KEGG" id="yli:2908845"/>
<keyword evidence="2 5" id="KW-0863">Zinc-finger</keyword>
<dbReference type="Proteomes" id="UP000256601">
    <property type="component" value="Unassembled WGS sequence"/>
</dbReference>
<dbReference type="EMBL" id="KZ857326">
    <property type="protein sequence ID" value="RDW28304.1"/>
    <property type="molecule type" value="Genomic_DNA"/>
</dbReference>
<feature type="region of interest" description="Disordered" evidence="6">
    <location>
        <begin position="352"/>
        <end position="399"/>
    </location>
</feature>
<proteinExistence type="predicted"/>
<dbReference type="InterPro" id="IPR036443">
    <property type="entry name" value="Znf_RanBP2_sf"/>
</dbReference>
<dbReference type="AlphaFoldDB" id="A0A1H6Q2D4"/>
<dbReference type="RefSeq" id="XP_505724.1">
    <property type="nucleotide sequence ID" value="XM_505724.1"/>
</dbReference>
<feature type="domain" description="RanBP2-type" evidence="8">
    <location>
        <begin position="408"/>
        <end position="439"/>
    </location>
</feature>
<evidence type="ECO:0000259" key="7">
    <source>
        <dbReference type="PROSITE" id="PS50102"/>
    </source>
</evidence>
<dbReference type="OrthoDB" id="448399at2759"/>
<dbReference type="PANTHER" id="PTHR23111">
    <property type="entry name" value="ZINC FINGER PROTEIN"/>
    <property type="match status" value="1"/>
</dbReference>
<dbReference type="GeneID" id="2908845"/>
<dbReference type="GO" id="GO:0071502">
    <property type="term" value="P:cellular response to temperature stimulus"/>
    <property type="evidence" value="ECO:0007669"/>
    <property type="project" value="EnsemblFungi"/>
</dbReference>
<dbReference type="GO" id="GO:0008270">
    <property type="term" value="F:zinc ion binding"/>
    <property type="evidence" value="ECO:0007669"/>
    <property type="project" value="UniProtKB-KW"/>
</dbReference>
<evidence type="ECO:0000313" key="12">
    <source>
        <dbReference type="Proteomes" id="UP000256601"/>
    </source>
</evidence>
<dbReference type="SMART" id="SM00547">
    <property type="entry name" value="ZnF_RBZ"/>
    <property type="match status" value="2"/>
</dbReference>